<feature type="region of interest" description="Disordered" evidence="1">
    <location>
        <begin position="39"/>
        <end position="77"/>
    </location>
</feature>
<dbReference type="RefSeq" id="WP_141785030.1">
    <property type="nucleotide sequence ID" value="NZ_BAAAIK010000002.1"/>
</dbReference>
<comment type="caution">
    <text evidence="2">The sequence shown here is derived from an EMBL/GenBank/DDBJ whole genome shotgun (WGS) entry which is preliminary data.</text>
</comment>
<dbReference type="AlphaFoldDB" id="A0A542YSB2"/>
<protein>
    <recommendedName>
        <fullName evidence="4">Methionine aminopeptidase</fullName>
    </recommendedName>
</protein>
<name>A0A542YSB2_9MICO</name>
<organism evidence="2 3">
    <name type="scientific">Ornithinicoccus hortensis</name>
    <dbReference type="NCBI Taxonomy" id="82346"/>
    <lineage>
        <taxon>Bacteria</taxon>
        <taxon>Bacillati</taxon>
        <taxon>Actinomycetota</taxon>
        <taxon>Actinomycetes</taxon>
        <taxon>Micrococcales</taxon>
        <taxon>Intrasporangiaceae</taxon>
        <taxon>Ornithinicoccus</taxon>
    </lineage>
</organism>
<evidence type="ECO:0000313" key="3">
    <source>
        <dbReference type="Proteomes" id="UP000319516"/>
    </source>
</evidence>
<proteinExistence type="predicted"/>
<reference evidence="2 3" key="1">
    <citation type="submission" date="2019-06" db="EMBL/GenBank/DDBJ databases">
        <title>Sequencing the genomes of 1000 actinobacteria strains.</title>
        <authorList>
            <person name="Klenk H.-P."/>
        </authorList>
    </citation>
    <scope>NUCLEOTIDE SEQUENCE [LARGE SCALE GENOMIC DNA]</scope>
    <source>
        <strain evidence="2 3">DSM 12335</strain>
    </source>
</reference>
<dbReference type="EMBL" id="VFOP01000001">
    <property type="protein sequence ID" value="TQL50970.1"/>
    <property type="molecule type" value="Genomic_DNA"/>
</dbReference>
<sequence length="77" mass="8849">MPYWFNVETRQVVEHDDPERPKGETLMGPYDTAEDAAAALDTARRKTEAWDEEDRKEAEWRSGDPDAANWDNNPLNG</sequence>
<evidence type="ECO:0008006" key="4">
    <source>
        <dbReference type="Google" id="ProtNLM"/>
    </source>
</evidence>
<gene>
    <name evidence="2" type="ORF">FB467_2097</name>
</gene>
<accession>A0A542YSB2</accession>
<evidence type="ECO:0000313" key="2">
    <source>
        <dbReference type="EMBL" id="TQL50970.1"/>
    </source>
</evidence>
<evidence type="ECO:0000256" key="1">
    <source>
        <dbReference type="SAM" id="MobiDB-lite"/>
    </source>
</evidence>
<keyword evidence="3" id="KW-1185">Reference proteome</keyword>
<dbReference type="OrthoDB" id="3268477at2"/>
<dbReference type="Proteomes" id="UP000319516">
    <property type="component" value="Unassembled WGS sequence"/>
</dbReference>
<feature type="compositionally biased region" description="Basic and acidic residues" evidence="1">
    <location>
        <begin position="42"/>
        <end position="64"/>
    </location>
</feature>